<sequence>DMSNFAFSVPSINKAEPYKRYEWVCLPPGMKNSSVMYQIYVAWALESVQQQFPEYIIYHYMDDILVAGKQLDSVTVLKTMTVLLEERGLKIAPDKVQSSAPWKYLGWQIDQSVVKPQKLTITTEIKTVHGVQQLVRDIQWIRNICGITNEELEPLIQLLGISSWADERRTLDKKQQQALDHIATKVATSHAHRLIEDHPFTLICQWVKTRANPLVILEWVFLPVKQSRTITTRLELFAHFIMKGRGRILEIWGYEPYAIVVPLTNWYLEQGIGHSISFQIALAGYEGKVQNTYPQHRVLFLVEHQHLEDRPWRSDCPVSGQTVFTDDG</sequence>
<comment type="caution">
    <text evidence="10">The sequence shown here is derived from an EMBL/GenBank/DDBJ whole genome shotgun (WGS) entry which is preliminary data.</text>
</comment>
<evidence type="ECO:0000259" key="9">
    <source>
        <dbReference type="PROSITE" id="PS50878"/>
    </source>
</evidence>
<dbReference type="PROSITE" id="PS50878">
    <property type="entry name" value="RT_POL"/>
    <property type="match status" value="1"/>
</dbReference>
<dbReference type="Gene3D" id="3.10.10.10">
    <property type="entry name" value="HIV Type 1 Reverse Transcriptase, subunit A, domain 1"/>
    <property type="match status" value="1"/>
</dbReference>
<dbReference type="InterPro" id="IPR000477">
    <property type="entry name" value="RT_dom"/>
</dbReference>
<dbReference type="Proteomes" id="UP000625584">
    <property type="component" value="Unassembled WGS sequence"/>
</dbReference>
<evidence type="ECO:0000313" key="10">
    <source>
        <dbReference type="EMBL" id="NXP94710.1"/>
    </source>
</evidence>
<keyword evidence="6" id="KW-0255">Endonuclease</keyword>
<evidence type="ECO:0000256" key="5">
    <source>
        <dbReference type="ARBA" id="ARBA00022722"/>
    </source>
</evidence>
<dbReference type="AlphaFoldDB" id="A0A852DVV1"/>
<comment type="similarity">
    <text evidence="1">Belongs to the beta type-B retroviral polymerase family. HERV class-II K(HML-2) pol subfamily.</text>
</comment>
<evidence type="ECO:0000256" key="3">
    <source>
        <dbReference type="ARBA" id="ARBA00022679"/>
    </source>
</evidence>
<dbReference type="Pfam" id="PF06817">
    <property type="entry name" value="RVT_thumb"/>
    <property type="match status" value="1"/>
</dbReference>
<evidence type="ECO:0000256" key="8">
    <source>
        <dbReference type="ARBA" id="ARBA00022918"/>
    </source>
</evidence>
<evidence type="ECO:0000256" key="4">
    <source>
        <dbReference type="ARBA" id="ARBA00022695"/>
    </source>
</evidence>
<dbReference type="InterPro" id="IPR043128">
    <property type="entry name" value="Rev_trsase/Diguanyl_cyclase"/>
</dbReference>
<name>A0A852DVV1_PASAF</name>
<proteinExistence type="inferred from homology"/>
<evidence type="ECO:0000313" key="11">
    <source>
        <dbReference type="Proteomes" id="UP000625584"/>
    </source>
</evidence>
<keyword evidence="7" id="KW-0378">Hydrolase</keyword>
<dbReference type="SUPFAM" id="SSF56672">
    <property type="entry name" value="DNA/RNA polymerases"/>
    <property type="match status" value="1"/>
</dbReference>
<dbReference type="GO" id="GO:0035613">
    <property type="term" value="F:RNA stem-loop binding"/>
    <property type="evidence" value="ECO:0007669"/>
    <property type="project" value="TreeGrafter"/>
</dbReference>
<evidence type="ECO:0000256" key="7">
    <source>
        <dbReference type="ARBA" id="ARBA00022801"/>
    </source>
</evidence>
<evidence type="ECO:0000256" key="1">
    <source>
        <dbReference type="ARBA" id="ARBA00010879"/>
    </source>
</evidence>
<evidence type="ECO:0000256" key="6">
    <source>
        <dbReference type="ARBA" id="ARBA00022759"/>
    </source>
</evidence>
<keyword evidence="4" id="KW-0548">Nucleotidyltransferase</keyword>
<feature type="domain" description="Reverse transcriptase" evidence="9">
    <location>
        <begin position="1"/>
        <end position="109"/>
    </location>
</feature>
<accession>A0A852DVV1</accession>
<organism evidence="10 11">
    <name type="scientific">Passerina amoena</name>
    <name type="common">Lazuli bunting</name>
    <dbReference type="NCBI Taxonomy" id="142471"/>
    <lineage>
        <taxon>Eukaryota</taxon>
        <taxon>Metazoa</taxon>
        <taxon>Chordata</taxon>
        <taxon>Craniata</taxon>
        <taxon>Vertebrata</taxon>
        <taxon>Euteleostomi</taxon>
        <taxon>Archelosauria</taxon>
        <taxon>Archosauria</taxon>
        <taxon>Dinosauria</taxon>
        <taxon>Saurischia</taxon>
        <taxon>Theropoda</taxon>
        <taxon>Coelurosauria</taxon>
        <taxon>Aves</taxon>
        <taxon>Neognathae</taxon>
        <taxon>Neoaves</taxon>
        <taxon>Telluraves</taxon>
        <taxon>Australaves</taxon>
        <taxon>Passeriformes</taxon>
        <taxon>Cardinalidae</taxon>
        <taxon>Passerina</taxon>
    </lineage>
</organism>
<feature type="non-terminal residue" evidence="10">
    <location>
        <position position="328"/>
    </location>
</feature>
<dbReference type="InterPro" id="IPR043502">
    <property type="entry name" value="DNA/RNA_pol_sf"/>
</dbReference>
<dbReference type="InterPro" id="IPR010661">
    <property type="entry name" value="RVT_thumb"/>
</dbReference>
<protein>
    <recommendedName>
        <fullName evidence="2">ribonuclease H</fullName>
        <ecNumber evidence="2">3.1.26.4</ecNumber>
    </recommendedName>
</protein>
<dbReference type="GO" id="GO:0003964">
    <property type="term" value="F:RNA-directed DNA polymerase activity"/>
    <property type="evidence" value="ECO:0007669"/>
    <property type="project" value="UniProtKB-KW"/>
</dbReference>
<keyword evidence="3" id="KW-0808">Transferase</keyword>
<feature type="non-terminal residue" evidence="10">
    <location>
        <position position="1"/>
    </location>
</feature>
<dbReference type="PANTHER" id="PTHR41694:SF3">
    <property type="entry name" value="RNA-DIRECTED DNA POLYMERASE-RELATED"/>
    <property type="match status" value="1"/>
</dbReference>
<dbReference type="PANTHER" id="PTHR41694">
    <property type="entry name" value="ENDOGENOUS RETROVIRUS GROUP K MEMBER POL PROTEIN"/>
    <property type="match status" value="1"/>
</dbReference>
<keyword evidence="11" id="KW-1185">Reference proteome</keyword>
<dbReference type="Pfam" id="PF00078">
    <property type="entry name" value="RVT_1"/>
    <property type="match status" value="1"/>
</dbReference>
<dbReference type="Gene3D" id="3.30.70.270">
    <property type="match status" value="2"/>
</dbReference>
<dbReference type="EC" id="3.1.26.4" evidence="2"/>
<dbReference type="EMBL" id="WBNP01012301">
    <property type="protein sequence ID" value="NXP94710.1"/>
    <property type="molecule type" value="Genomic_DNA"/>
</dbReference>
<evidence type="ECO:0000256" key="2">
    <source>
        <dbReference type="ARBA" id="ARBA00012180"/>
    </source>
</evidence>
<keyword evidence="5" id="KW-0540">Nuclease</keyword>
<reference evidence="10" key="1">
    <citation type="submission" date="2019-09" db="EMBL/GenBank/DDBJ databases">
        <title>Bird 10,000 Genomes (B10K) Project - Family phase.</title>
        <authorList>
            <person name="Zhang G."/>
        </authorList>
    </citation>
    <scope>NUCLEOTIDE SEQUENCE</scope>
    <source>
        <strain evidence="10">OUT-0017</strain>
        <tissue evidence="10">Muscle</tissue>
    </source>
</reference>
<dbReference type="GO" id="GO:0004523">
    <property type="term" value="F:RNA-DNA hybrid ribonuclease activity"/>
    <property type="evidence" value="ECO:0007669"/>
    <property type="project" value="UniProtKB-EC"/>
</dbReference>
<keyword evidence="8" id="KW-0695">RNA-directed DNA polymerase</keyword>
<gene>
    <name evidence="10" type="primary">Ervk11</name>
    <name evidence="10" type="ORF">PASAMO_R07911</name>
</gene>